<feature type="region of interest" description="Disordered" evidence="1">
    <location>
        <begin position="42"/>
        <end position="74"/>
    </location>
</feature>
<keyword evidence="3" id="KW-1185">Reference proteome</keyword>
<evidence type="ECO:0000256" key="1">
    <source>
        <dbReference type="SAM" id="MobiDB-lite"/>
    </source>
</evidence>
<protein>
    <submittedName>
        <fullName evidence="2">Uncharacterized protein</fullName>
    </submittedName>
</protein>
<comment type="caution">
    <text evidence="2">The sequence shown here is derived from an EMBL/GenBank/DDBJ whole genome shotgun (WGS) entry which is preliminary data.</text>
</comment>
<organism evidence="2 3">
    <name type="scientific">Haloechinothrix salitolerans</name>
    <dbReference type="NCBI Taxonomy" id="926830"/>
    <lineage>
        <taxon>Bacteria</taxon>
        <taxon>Bacillati</taxon>
        <taxon>Actinomycetota</taxon>
        <taxon>Actinomycetes</taxon>
        <taxon>Pseudonocardiales</taxon>
        <taxon>Pseudonocardiaceae</taxon>
        <taxon>Haloechinothrix</taxon>
    </lineage>
</organism>
<reference evidence="3" key="1">
    <citation type="journal article" date="2019" name="Int. J. Syst. Evol. Microbiol.">
        <title>The Global Catalogue of Microorganisms (GCM) 10K type strain sequencing project: providing services to taxonomists for standard genome sequencing and annotation.</title>
        <authorList>
            <consortium name="The Broad Institute Genomics Platform"/>
            <consortium name="The Broad Institute Genome Sequencing Center for Infectious Disease"/>
            <person name="Wu L."/>
            <person name="Ma J."/>
        </authorList>
    </citation>
    <scope>NUCLEOTIDE SEQUENCE [LARGE SCALE GENOMIC DNA]</scope>
    <source>
        <strain evidence="3">KCTC 32255</strain>
    </source>
</reference>
<dbReference type="EMBL" id="JBHSXX010000001">
    <property type="protein sequence ID" value="MFC6867170.1"/>
    <property type="molecule type" value="Genomic_DNA"/>
</dbReference>
<dbReference type="RefSeq" id="WP_345394746.1">
    <property type="nucleotide sequence ID" value="NZ_BAABLA010000022.1"/>
</dbReference>
<accession>A0ABW2BXV2</accession>
<feature type="compositionally biased region" description="Polar residues" evidence="1">
    <location>
        <begin position="60"/>
        <end position="73"/>
    </location>
</feature>
<feature type="compositionally biased region" description="Basic and acidic residues" evidence="1">
    <location>
        <begin position="44"/>
        <end position="59"/>
    </location>
</feature>
<proteinExistence type="predicted"/>
<evidence type="ECO:0000313" key="2">
    <source>
        <dbReference type="EMBL" id="MFC6867170.1"/>
    </source>
</evidence>
<dbReference type="Proteomes" id="UP001596337">
    <property type="component" value="Unassembled WGS sequence"/>
</dbReference>
<evidence type="ECO:0000313" key="3">
    <source>
        <dbReference type="Proteomes" id="UP001596337"/>
    </source>
</evidence>
<name>A0ABW2BXV2_9PSEU</name>
<gene>
    <name evidence="2" type="ORF">ACFQGD_08415</name>
</gene>
<sequence length="93" mass="10603">MGAPTVPFFAFERALLATPTEELPAAVDVEFDWPTVDMDDPEVEAERQRASEVAIHRSQPEQAPTKRSAQWQPPMTADELAHLLELMRKKWNM</sequence>